<feature type="domain" description="Type II/III secretion system secretin-like" evidence="3">
    <location>
        <begin position="234"/>
        <end position="394"/>
    </location>
</feature>
<keyword evidence="6" id="KW-1185">Reference proteome</keyword>
<name>A0ABW2EWL7_9GAMM</name>
<comment type="caution">
    <text evidence="5">The sequence shown here is derived from an EMBL/GenBank/DDBJ whole genome shotgun (WGS) entry which is preliminary data.</text>
</comment>
<proteinExistence type="inferred from homology"/>
<sequence length="441" mass="47278">MSISTAYASFSRSVFLLAILLVALAAQADVTPPSDRIIGLVVGDQQRLSLPQSVARTAIGSGQIANAQLASDRELLITGLASGATSLRVWFEGANEPRLYRIEVAPSGSLGLEGEYQLSQASGVPRMIGDTASLDRHAQARERFEGQPLVDASRQVGPLQVQADIRVIEVNRRRLESAGFFLGRDNGGNTQFAIGNTGSSSAFINDGSLVPPLSDGFSIIGGNANRGILGAISALRNNGFAYTLAEPSLVTLSGQSATFLAGGEFPFPARSRDGEVTVEFKEFGIRLQLTPTVLDENRIMLKVAPEVSELDFTRSIQSGGVQVPALNVRRTDTTIQLGNGESFIISGLVSNNTLQNVDKIPGLGDIPVLGAFFRSTRFERDEKELIMIVTPHLVAPMAAGTTFDDLPGETLRRYDPTFLELLFDPQDARAIERLGEVGFSR</sequence>
<protein>
    <submittedName>
        <fullName evidence="5">Type II and III secretion system protein family protein</fullName>
    </submittedName>
</protein>
<feature type="domain" description="Pilus formation protein N-terminal" evidence="4">
    <location>
        <begin position="38"/>
        <end position="104"/>
    </location>
</feature>
<dbReference type="InterPro" id="IPR001775">
    <property type="entry name" value="GspD/PilQ"/>
</dbReference>
<dbReference type="PANTHER" id="PTHR30332">
    <property type="entry name" value="PROBABLE GENERAL SECRETION PATHWAY PROTEIN D"/>
    <property type="match status" value="1"/>
</dbReference>
<dbReference type="RefSeq" id="WP_346060616.1">
    <property type="nucleotide sequence ID" value="NZ_BAAADR010000001.1"/>
</dbReference>
<dbReference type="PANTHER" id="PTHR30332:SF17">
    <property type="entry name" value="TYPE IV PILIATION SYSTEM PROTEIN DR_0774-RELATED"/>
    <property type="match status" value="1"/>
</dbReference>
<evidence type="ECO:0000256" key="1">
    <source>
        <dbReference type="RuleBase" id="RU004003"/>
    </source>
</evidence>
<dbReference type="Proteomes" id="UP001596411">
    <property type="component" value="Unassembled WGS sequence"/>
</dbReference>
<keyword evidence="2" id="KW-0732">Signal</keyword>
<dbReference type="Pfam" id="PF13629">
    <property type="entry name" value="T2SS-T3SS_pil_N"/>
    <property type="match status" value="1"/>
</dbReference>
<evidence type="ECO:0000313" key="5">
    <source>
        <dbReference type="EMBL" id="MFC7090379.1"/>
    </source>
</evidence>
<evidence type="ECO:0000259" key="4">
    <source>
        <dbReference type="Pfam" id="PF13629"/>
    </source>
</evidence>
<evidence type="ECO:0000256" key="2">
    <source>
        <dbReference type="SAM" id="SignalP"/>
    </source>
</evidence>
<dbReference type="EMBL" id="JBHSZP010000026">
    <property type="protein sequence ID" value="MFC7090379.1"/>
    <property type="molecule type" value="Genomic_DNA"/>
</dbReference>
<dbReference type="InterPro" id="IPR032789">
    <property type="entry name" value="T2SS-T3SS_pil_N"/>
</dbReference>
<dbReference type="InterPro" id="IPR050810">
    <property type="entry name" value="Bact_Secretion_Sys_Channel"/>
</dbReference>
<evidence type="ECO:0000313" key="6">
    <source>
        <dbReference type="Proteomes" id="UP001596411"/>
    </source>
</evidence>
<organism evidence="5 6">
    <name type="scientific">Halomonas salifodinae</name>
    <dbReference type="NCBI Taxonomy" id="438745"/>
    <lineage>
        <taxon>Bacteria</taxon>
        <taxon>Pseudomonadati</taxon>
        <taxon>Pseudomonadota</taxon>
        <taxon>Gammaproteobacteria</taxon>
        <taxon>Oceanospirillales</taxon>
        <taxon>Halomonadaceae</taxon>
        <taxon>Halomonas</taxon>
    </lineage>
</organism>
<comment type="similarity">
    <text evidence="1">Belongs to the bacterial secretin family.</text>
</comment>
<reference evidence="6" key="1">
    <citation type="journal article" date="2019" name="Int. J. Syst. Evol. Microbiol.">
        <title>The Global Catalogue of Microorganisms (GCM) 10K type strain sequencing project: providing services to taxonomists for standard genome sequencing and annotation.</title>
        <authorList>
            <consortium name="The Broad Institute Genomics Platform"/>
            <consortium name="The Broad Institute Genome Sequencing Center for Infectious Disease"/>
            <person name="Wu L."/>
            <person name="Ma J."/>
        </authorList>
    </citation>
    <scope>NUCLEOTIDE SEQUENCE [LARGE SCALE GENOMIC DNA]</scope>
    <source>
        <strain evidence="6">CGMCC 1.13666</strain>
    </source>
</reference>
<feature type="chain" id="PRO_5046439648" evidence="2">
    <location>
        <begin position="29"/>
        <end position="441"/>
    </location>
</feature>
<accession>A0ABW2EWL7</accession>
<evidence type="ECO:0000259" key="3">
    <source>
        <dbReference type="Pfam" id="PF00263"/>
    </source>
</evidence>
<gene>
    <name evidence="5" type="ORF">ACFQH5_12555</name>
</gene>
<feature type="signal peptide" evidence="2">
    <location>
        <begin position="1"/>
        <end position="28"/>
    </location>
</feature>
<dbReference type="PRINTS" id="PR00811">
    <property type="entry name" value="BCTERIALGSPD"/>
</dbReference>
<dbReference type="InterPro" id="IPR004846">
    <property type="entry name" value="T2SS/T3SS_dom"/>
</dbReference>
<dbReference type="Pfam" id="PF00263">
    <property type="entry name" value="Secretin"/>
    <property type="match status" value="1"/>
</dbReference>